<name>A0A4C1TVB2_EUMVA</name>
<keyword evidence="2" id="KW-1185">Reference proteome</keyword>
<gene>
    <name evidence="1" type="ORF">EVAR_7933_1</name>
</gene>
<evidence type="ECO:0008006" key="3">
    <source>
        <dbReference type="Google" id="ProtNLM"/>
    </source>
</evidence>
<sequence length="183" mass="21107">MTSGNFDVKDESRSSRLGTDKVDVILEKVVQDRHISSYDIAEELFYGKWYQTYHYSSDNRNLNNCSTLNLITRPDGIYLNQSRVDRGLFHRFSLGKLIIPPAVEDAADLKIKFKFENAPRRLYVWVLSRNEILNDVSKELALRALRQLGVDDAALRKDETACVPKYYEDGVVEPTTFRFPVPI</sequence>
<comment type="caution">
    <text evidence="1">The sequence shown here is derived from an EMBL/GenBank/DDBJ whole genome shotgun (WGS) entry which is preliminary data.</text>
</comment>
<dbReference type="InterPro" id="IPR012674">
    <property type="entry name" value="Calycin"/>
</dbReference>
<dbReference type="AlphaFoldDB" id="A0A4C1TVB2"/>
<dbReference type="SUPFAM" id="SSF50814">
    <property type="entry name" value="Lipocalins"/>
    <property type="match status" value="1"/>
</dbReference>
<evidence type="ECO:0000313" key="1">
    <source>
        <dbReference type="EMBL" id="GBP17940.1"/>
    </source>
</evidence>
<accession>A0A4C1TVB2</accession>
<dbReference type="OrthoDB" id="7441704at2759"/>
<proteinExistence type="predicted"/>
<protein>
    <recommendedName>
        <fullName evidence="3">Apolipoprotein D</fullName>
    </recommendedName>
</protein>
<dbReference type="EMBL" id="BGZK01000091">
    <property type="protein sequence ID" value="GBP17940.1"/>
    <property type="molecule type" value="Genomic_DNA"/>
</dbReference>
<evidence type="ECO:0000313" key="2">
    <source>
        <dbReference type="Proteomes" id="UP000299102"/>
    </source>
</evidence>
<dbReference type="Gene3D" id="2.40.128.20">
    <property type="match status" value="1"/>
</dbReference>
<organism evidence="1 2">
    <name type="scientific">Eumeta variegata</name>
    <name type="common">Bagworm moth</name>
    <name type="synonym">Eumeta japonica</name>
    <dbReference type="NCBI Taxonomy" id="151549"/>
    <lineage>
        <taxon>Eukaryota</taxon>
        <taxon>Metazoa</taxon>
        <taxon>Ecdysozoa</taxon>
        <taxon>Arthropoda</taxon>
        <taxon>Hexapoda</taxon>
        <taxon>Insecta</taxon>
        <taxon>Pterygota</taxon>
        <taxon>Neoptera</taxon>
        <taxon>Endopterygota</taxon>
        <taxon>Lepidoptera</taxon>
        <taxon>Glossata</taxon>
        <taxon>Ditrysia</taxon>
        <taxon>Tineoidea</taxon>
        <taxon>Psychidae</taxon>
        <taxon>Oiketicinae</taxon>
        <taxon>Eumeta</taxon>
    </lineage>
</organism>
<reference evidence="1 2" key="1">
    <citation type="journal article" date="2019" name="Commun. Biol.">
        <title>The bagworm genome reveals a unique fibroin gene that provides high tensile strength.</title>
        <authorList>
            <person name="Kono N."/>
            <person name="Nakamura H."/>
            <person name="Ohtoshi R."/>
            <person name="Tomita M."/>
            <person name="Numata K."/>
            <person name="Arakawa K."/>
        </authorList>
    </citation>
    <scope>NUCLEOTIDE SEQUENCE [LARGE SCALE GENOMIC DNA]</scope>
</reference>
<dbReference type="Proteomes" id="UP000299102">
    <property type="component" value="Unassembled WGS sequence"/>
</dbReference>